<dbReference type="InterPro" id="IPR050309">
    <property type="entry name" value="Type-B_Carboxylest/Lipase"/>
</dbReference>
<evidence type="ECO:0000259" key="6">
    <source>
        <dbReference type="Pfam" id="PF00135"/>
    </source>
</evidence>
<dbReference type="GO" id="GO:0052689">
    <property type="term" value="F:carboxylic ester hydrolase activity"/>
    <property type="evidence" value="ECO:0007669"/>
    <property type="project" value="UniProtKB-KW"/>
</dbReference>
<dbReference type="SUPFAM" id="SSF53474">
    <property type="entry name" value="alpha/beta-Hydrolases"/>
    <property type="match status" value="1"/>
</dbReference>
<evidence type="ECO:0000313" key="8">
    <source>
        <dbReference type="Proteomes" id="UP000440578"/>
    </source>
</evidence>
<reference evidence="7 8" key="1">
    <citation type="submission" date="2019-07" db="EMBL/GenBank/DDBJ databases">
        <title>Draft genome assembly of a fouling barnacle, Amphibalanus amphitrite (Darwin, 1854): The first reference genome for Thecostraca.</title>
        <authorList>
            <person name="Kim W."/>
        </authorList>
    </citation>
    <scope>NUCLEOTIDE SEQUENCE [LARGE SCALE GENOMIC DNA]</scope>
    <source>
        <strain evidence="7">SNU_AA5</strain>
        <tissue evidence="7">Soma without cirri and trophi</tissue>
    </source>
</reference>
<dbReference type="InterPro" id="IPR029058">
    <property type="entry name" value="AB_hydrolase_fold"/>
</dbReference>
<dbReference type="Pfam" id="PF00135">
    <property type="entry name" value="COesterase"/>
    <property type="match status" value="1"/>
</dbReference>
<dbReference type="InterPro" id="IPR019826">
    <property type="entry name" value="Carboxylesterase_B_AS"/>
</dbReference>
<keyword evidence="4" id="KW-0325">Glycoprotein</keyword>
<dbReference type="OrthoDB" id="19653at2759"/>
<dbReference type="EMBL" id="VIIS01000148">
    <property type="protein sequence ID" value="KAF0312658.1"/>
    <property type="molecule type" value="Genomic_DNA"/>
</dbReference>
<evidence type="ECO:0000256" key="4">
    <source>
        <dbReference type="ARBA" id="ARBA00023180"/>
    </source>
</evidence>
<comment type="similarity">
    <text evidence="1 5">Belongs to the type-B carboxylesterase/lipase family.</text>
</comment>
<dbReference type="PANTHER" id="PTHR11559">
    <property type="entry name" value="CARBOXYLESTERASE"/>
    <property type="match status" value="1"/>
</dbReference>
<name>A0A6A4XBT4_AMPAM</name>
<dbReference type="Gene3D" id="3.40.50.1820">
    <property type="entry name" value="alpha/beta hydrolase"/>
    <property type="match status" value="1"/>
</dbReference>
<dbReference type="Proteomes" id="UP000440578">
    <property type="component" value="Unassembled WGS sequence"/>
</dbReference>
<keyword evidence="8" id="KW-1185">Reference proteome</keyword>
<evidence type="ECO:0000256" key="2">
    <source>
        <dbReference type="ARBA" id="ARBA00022487"/>
    </source>
</evidence>
<feature type="domain" description="Carboxylesterase type B" evidence="6">
    <location>
        <begin position="1"/>
        <end position="427"/>
    </location>
</feature>
<evidence type="ECO:0000256" key="1">
    <source>
        <dbReference type="ARBA" id="ARBA00005964"/>
    </source>
</evidence>
<gene>
    <name evidence="7" type="primary">Ces1e</name>
    <name evidence="7" type="ORF">FJT64_001776</name>
</gene>
<protein>
    <recommendedName>
        <fullName evidence="5">Carboxylic ester hydrolase</fullName>
        <ecNumber evidence="5">3.1.1.-</ecNumber>
    </recommendedName>
</protein>
<accession>A0A6A4XBT4</accession>
<dbReference type="EC" id="3.1.1.-" evidence="5"/>
<comment type="caution">
    <text evidence="7">The sequence shown here is derived from an EMBL/GenBank/DDBJ whole genome shotgun (WGS) entry which is preliminary data.</text>
</comment>
<dbReference type="InterPro" id="IPR002018">
    <property type="entry name" value="CarbesteraseB"/>
</dbReference>
<keyword evidence="3 5" id="KW-0378">Hydrolase</keyword>
<keyword evidence="2" id="KW-0719">Serine esterase</keyword>
<evidence type="ECO:0000256" key="3">
    <source>
        <dbReference type="ARBA" id="ARBA00022801"/>
    </source>
</evidence>
<evidence type="ECO:0000256" key="5">
    <source>
        <dbReference type="RuleBase" id="RU361235"/>
    </source>
</evidence>
<organism evidence="7 8">
    <name type="scientific">Amphibalanus amphitrite</name>
    <name type="common">Striped barnacle</name>
    <name type="synonym">Balanus amphitrite</name>
    <dbReference type="NCBI Taxonomy" id="1232801"/>
    <lineage>
        <taxon>Eukaryota</taxon>
        <taxon>Metazoa</taxon>
        <taxon>Ecdysozoa</taxon>
        <taxon>Arthropoda</taxon>
        <taxon>Crustacea</taxon>
        <taxon>Multicrustacea</taxon>
        <taxon>Cirripedia</taxon>
        <taxon>Thoracica</taxon>
        <taxon>Thoracicalcarea</taxon>
        <taxon>Balanomorpha</taxon>
        <taxon>Balanoidea</taxon>
        <taxon>Balanidae</taxon>
        <taxon>Amphibalaninae</taxon>
        <taxon>Amphibalanus</taxon>
    </lineage>
</organism>
<dbReference type="PROSITE" id="PS00122">
    <property type="entry name" value="CARBOXYLESTERASE_B_1"/>
    <property type="match status" value="1"/>
</dbReference>
<proteinExistence type="inferred from homology"/>
<sequence length="446" mass="49723">MVYIHGGGFYVGSGDSDIYGPHYFMDEPVVLVTFNYRLGPFGFFTTHDAAAPGNYGLLDQVLLLQWVQDNIAAFGGDPGLVTIFGQSAGGASVSLLVLSPLGRGLFHRAISQSGVSFSLFAASGKRRGLADKLATQLGCLQPYSDALVDCVKQTPAAVLLEAWKATGEHDTIGFIPRVDQERFLPLLPEDARVLLLRGSFTVVPWISGMTELEAATFLPFGLPDEEFVEAIAQKNLVAWSRFLQLTGESLFRILDCGANPIEETIRVLDFFIGDRRVTVGALARLLSDRLIVNEVTEEIRLASLHAPVYKYVLDHRGPGRLTLSRTMPAPANLPFPITELGVGHNEDILYLFTGDIREFQQPGTRAYFMVRFMVNLWANFARTGRPSSDVLPMPEWPIFTERTQLHMRLNSQPEIGAKLFGERVNFWKTVRINEQYRHLLDRRPCF</sequence>
<evidence type="ECO:0000313" key="7">
    <source>
        <dbReference type="EMBL" id="KAF0312658.1"/>
    </source>
</evidence>
<dbReference type="AlphaFoldDB" id="A0A6A4XBT4"/>